<dbReference type="Proteomes" id="UP000639403">
    <property type="component" value="Unassembled WGS sequence"/>
</dbReference>
<dbReference type="EMBL" id="JADOXO010000062">
    <property type="protein sequence ID" value="KAF9815965.1"/>
    <property type="molecule type" value="Genomic_DNA"/>
</dbReference>
<comment type="caution">
    <text evidence="2">The sequence shown here is derived from an EMBL/GenBank/DDBJ whole genome shotgun (WGS) entry which is preliminary data.</text>
</comment>
<evidence type="ECO:0000313" key="3">
    <source>
        <dbReference type="Proteomes" id="UP000639403"/>
    </source>
</evidence>
<feature type="region of interest" description="Disordered" evidence="1">
    <location>
        <begin position="1"/>
        <end position="73"/>
    </location>
</feature>
<feature type="compositionally biased region" description="Polar residues" evidence="1">
    <location>
        <begin position="21"/>
        <end position="32"/>
    </location>
</feature>
<feature type="compositionally biased region" description="Basic and acidic residues" evidence="1">
    <location>
        <begin position="33"/>
        <end position="47"/>
    </location>
</feature>
<evidence type="ECO:0000313" key="2">
    <source>
        <dbReference type="EMBL" id="KAF9815965.1"/>
    </source>
</evidence>
<proteinExistence type="predicted"/>
<name>A0A8H7P4E9_9APHY</name>
<protein>
    <submittedName>
        <fullName evidence="2">Uncharacterized protein</fullName>
    </submittedName>
</protein>
<dbReference type="AlphaFoldDB" id="A0A8H7P4E9"/>
<reference evidence="2" key="1">
    <citation type="submission" date="2020-11" db="EMBL/GenBank/DDBJ databases">
        <authorList>
            <person name="Koelle M."/>
            <person name="Horta M.A.C."/>
            <person name="Nowrousian M."/>
            <person name="Ohm R.A."/>
            <person name="Benz P."/>
            <person name="Pilgard A."/>
        </authorList>
    </citation>
    <scope>NUCLEOTIDE SEQUENCE</scope>
    <source>
        <strain evidence="2">FPRL280</strain>
    </source>
</reference>
<organism evidence="2 3">
    <name type="scientific">Rhodonia placenta</name>
    <dbReference type="NCBI Taxonomy" id="104341"/>
    <lineage>
        <taxon>Eukaryota</taxon>
        <taxon>Fungi</taxon>
        <taxon>Dikarya</taxon>
        <taxon>Basidiomycota</taxon>
        <taxon>Agaricomycotina</taxon>
        <taxon>Agaricomycetes</taxon>
        <taxon>Polyporales</taxon>
        <taxon>Adustoporiaceae</taxon>
        <taxon>Rhodonia</taxon>
    </lineage>
</organism>
<sequence length="165" mass="18673">MEENREHCIHLGPRQLRQDVPTPSTSSGNYCRSQDREHDGSRSRRQEQQGVHHKADDVPHAQGQPSRHDDEHIADSFQEARRRVSLDVPWRFVIECICELLGQLQPSAATSREPLNGASYMARSLRACLMGSPNRLHSCSLYSCLDSVDNCTSHVRIDSIPPPHK</sequence>
<gene>
    <name evidence="2" type="ORF">IEO21_04292</name>
</gene>
<evidence type="ECO:0000256" key="1">
    <source>
        <dbReference type="SAM" id="MobiDB-lite"/>
    </source>
</evidence>
<accession>A0A8H7P4E9</accession>
<reference evidence="2" key="2">
    <citation type="journal article" name="Front. Microbiol.">
        <title>Degradative Capacity of Two Strains of Rhodonia placenta: From Phenotype to Genotype.</title>
        <authorList>
            <person name="Kolle M."/>
            <person name="Horta M.A.C."/>
            <person name="Nowrousian M."/>
            <person name="Ohm R.A."/>
            <person name="Benz J.P."/>
            <person name="Pilgard A."/>
        </authorList>
    </citation>
    <scope>NUCLEOTIDE SEQUENCE</scope>
    <source>
        <strain evidence="2">FPRL280</strain>
    </source>
</reference>